<protein>
    <submittedName>
        <fullName evidence="1">Uncharacterized protein</fullName>
    </submittedName>
</protein>
<organism evidence="1 2">
    <name type="scientific">Mucilaginibacter dorajii</name>
    <dbReference type="NCBI Taxonomy" id="692994"/>
    <lineage>
        <taxon>Bacteria</taxon>
        <taxon>Pseudomonadati</taxon>
        <taxon>Bacteroidota</taxon>
        <taxon>Sphingobacteriia</taxon>
        <taxon>Sphingobacteriales</taxon>
        <taxon>Sphingobacteriaceae</taxon>
        <taxon>Mucilaginibacter</taxon>
    </lineage>
</organism>
<sequence>MTEKYLHILLSNVETNGTINSLIDSGLGFKEIADLTEEALKENFIIYSNGAVSLSEAGRQALNGLRKKMKSTDKDKWISKEEKSKITKITTDFIFLPDQDDIP</sequence>
<comment type="caution">
    <text evidence="1">The sequence shown here is derived from an EMBL/GenBank/DDBJ whole genome shotgun (WGS) entry which is preliminary data.</text>
</comment>
<keyword evidence="2" id="KW-1185">Reference proteome</keyword>
<proteinExistence type="predicted"/>
<reference evidence="2" key="1">
    <citation type="journal article" date="2019" name="Int. J. Syst. Evol. Microbiol.">
        <title>The Global Catalogue of Microorganisms (GCM) 10K type strain sequencing project: providing services to taxonomists for standard genome sequencing and annotation.</title>
        <authorList>
            <consortium name="The Broad Institute Genomics Platform"/>
            <consortium name="The Broad Institute Genome Sequencing Center for Infectious Disease"/>
            <person name="Wu L."/>
            <person name="Ma J."/>
        </authorList>
    </citation>
    <scope>NUCLEOTIDE SEQUENCE [LARGE SCALE GENOMIC DNA]</scope>
    <source>
        <strain evidence="2">JCM 16601</strain>
    </source>
</reference>
<evidence type="ECO:0000313" key="1">
    <source>
        <dbReference type="EMBL" id="GAA3976599.1"/>
    </source>
</evidence>
<accession>A0ABP7Q558</accession>
<evidence type="ECO:0000313" key="2">
    <source>
        <dbReference type="Proteomes" id="UP001500742"/>
    </source>
</evidence>
<dbReference type="RefSeq" id="WP_259087275.1">
    <property type="nucleotide sequence ID" value="NZ_BAAAZC010000019.1"/>
</dbReference>
<name>A0ABP7Q558_9SPHI</name>
<dbReference type="Proteomes" id="UP001500742">
    <property type="component" value="Unassembled WGS sequence"/>
</dbReference>
<gene>
    <name evidence="1" type="ORF">GCM10022210_29220</name>
</gene>
<dbReference type="EMBL" id="BAAAZC010000019">
    <property type="protein sequence ID" value="GAA3976599.1"/>
    <property type="molecule type" value="Genomic_DNA"/>
</dbReference>